<protein>
    <submittedName>
        <fullName evidence="2">Uncharacterized protein</fullName>
    </submittedName>
</protein>
<evidence type="ECO:0000313" key="2">
    <source>
        <dbReference type="EMBL" id="OWK41817.1"/>
    </source>
</evidence>
<dbReference type="EMBL" id="NIDE01000005">
    <property type="protein sequence ID" value="OWK41817.1"/>
    <property type="molecule type" value="Genomic_DNA"/>
</dbReference>
<gene>
    <name evidence="2" type="ORF">FRUB_03895</name>
</gene>
<dbReference type="Proteomes" id="UP000214646">
    <property type="component" value="Unassembled WGS sequence"/>
</dbReference>
<accession>A0A225E0E4</accession>
<evidence type="ECO:0000256" key="1">
    <source>
        <dbReference type="SAM" id="MobiDB-lite"/>
    </source>
</evidence>
<reference evidence="3" key="1">
    <citation type="submission" date="2017-06" db="EMBL/GenBank/DDBJ databases">
        <title>Genome analysis of Fimbriiglobus ruber SP5, the first member of the order Planctomycetales with confirmed chitinolytic capability.</title>
        <authorList>
            <person name="Ravin N.V."/>
            <person name="Rakitin A.L."/>
            <person name="Ivanova A.A."/>
            <person name="Beletsky A.V."/>
            <person name="Kulichevskaya I.S."/>
            <person name="Mardanov A.V."/>
            <person name="Dedysh S.N."/>
        </authorList>
    </citation>
    <scope>NUCLEOTIDE SEQUENCE [LARGE SCALE GENOMIC DNA]</scope>
    <source>
        <strain evidence="3">SP5</strain>
    </source>
</reference>
<evidence type="ECO:0000313" key="3">
    <source>
        <dbReference type="Proteomes" id="UP000214646"/>
    </source>
</evidence>
<organism evidence="2 3">
    <name type="scientific">Fimbriiglobus ruber</name>
    <dbReference type="NCBI Taxonomy" id="1908690"/>
    <lineage>
        <taxon>Bacteria</taxon>
        <taxon>Pseudomonadati</taxon>
        <taxon>Planctomycetota</taxon>
        <taxon>Planctomycetia</taxon>
        <taxon>Gemmatales</taxon>
        <taxon>Gemmataceae</taxon>
        <taxon>Fimbriiglobus</taxon>
    </lineage>
</organism>
<feature type="region of interest" description="Disordered" evidence="1">
    <location>
        <begin position="1"/>
        <end position="40"/>
    </location>
</feature>
<proteinExistence type="predicted"/>
<comment type="caution">
    <text evidence="2">The sequence shown here is derived from an EMBL/GenBank/DDBJ whole genome shotgun (WGS) entry which is preliminary data.</text>
</comment>
<sequence length="40" mass="4129">MNVTVWVPPAGSSNSSPERPSRTAARTPPRSSRTSTTGGS</sequence>
<feature type="compositionally biased region" description="Low complexity" evidence="1">
    <location>
        <begin position="22"/>
        <end position="40"/>
    </location>
</feature>
<dbReference type="AlphaFoldDB" id="A0A225E0E4"/>
<name>A0A225E0E4_9BACT</name>
<keyword evidence="3" id="KW-1185">Reference proteome</keyword>